<dbReference type="GO" id="GO:0032259">
    <property type="term" value="P:methylation"/>
    <property type="evidence" value="ECO:0007669"/>
    <property type="project" value="UniProtKB-KW"/>
</dbReference>
<keyword evidence="14" id="KW-1185">Reference proteome</keyword>
<comment type="similarity">
    <text evidence="8">Belongs to the NRP synthetase family.</text>
</comment>
<dbReference type="Gene3D" id="3.30.559.30">
    <property type="entry name" value="Nonribosomal peptide synthetase, condensation domain"/>
    <property type="match status" value="1"/>
</dbReference>
<evidence type="ECO:0000256" key="5">
    <source>
        <dbReference type="ARBA" id="ARBA00022679"/>
    </source>
</evidence>
<evidence type="ECO:0000256" key="2">
    <source>
        <dbReference type="ARBA" id="ARBA00022553"/>
    </source>
</evidence>
<dbReference type="GO" id="GO:0004312">
    <property type="term" value="F:fatty acid synthase activity"/>
    <property type="evidence" value="ECO:0007669"/>
    <property type="project" value="TreeGrafter"/>
</dbReference>
<dbReference type="PROSITE" id="PS50075">
    <property type="entry name" value="CARRIER"/>
    <property type="match status" value="2"/>
</dbReference>
<dbReference type="InterPro" id="IPR020807">
    <property type="entry name" value="PKS_DH"/>
</dbReference>
<evidence type="ECO:0000259" key="11">
    <source>
        <dbReference type="PROSITE" id="PS52004"/>
    </source>
</evidence>
<dbReference type="Gene3D" id="3.40.50.12780">
    <property type="entry name" value="N-terminal domain of ligase-like"/>
    <property type="match status" value="1"/>
</dbReference>
<dbReference type="InterPro" id="IPR013968">
    <property type="entry name" value="PKS_KR"/>
</dbReference>
<dbReference type="EMBL" id="ML977722">
    <property type="protein sequence ID" value="KAF1993194.1"/>
    <property type="molecule type" value="Genomic_DNA"/>
</dbReference>
<feature type="region of interest" description="C-terminal hotdog fold" evidence="9">
    <location>
        <begin position="1083"/>
        <end position="1232"/>
    </location>
</feature>
<dbReference type="SUPFAM" id="SSF56801">
    <property type="entry name" value="Acetyl-CoA synthetase-like"/>
    <property type="match status" value="1"/>
</dbReference>
<dbReference type="Pfam" id="PF00109">
    <property type="entry name" value="ketoacyl-synt"/>
    <property type="match status" value="1"/>
</dbReference>
<dbReference type="InterPro" id="IPR045851">
    <property type="entry name" value="AMP-bd_C_sf"/>
</dbReference>
<dbReference type="InterPro" id="IPR016039">
    <property type="entry name" value="Thiolase-like"/>
</dbReference>
<reference evidence="13" key="1">
    <citation type="journal article" date="2020" name="Stud. Mycol.">
        <title>101 Dothideomycetes genomes: a test case for predicting lifestyles and emergence of pathogens.</title>
        <authorList>
            <person name="Haridas S."/>
            <person name="Albert R."/>
            <person name="Binder M."/>
            <person name="Bloem J."/>
            <person name="Labutti K."/>
            <person name="Salamov A."/>
            <person name="Andreopoulos B."/>
            <person name="Baker S."/>
            <person name="Barry K."/>
            <person name="Bills G."/>
            <person name="Bluhm B."/>
            <person name="Cannon C."/>
            <person name="Castanera R."/>
            <person name="Culley D."/>
            <person name="Daum C."/>
            <person name="Ezra D."/>
            <person name="Gonzalez J."/>
            <person name="Henrissat B."/>
            <person name="Kuo A."/>
            <person name="Liang C."/>
            <person name="Lipzen A."/>
            <person name="Lutzoni F."/>
            <person name="Magnuson J."/>
            <person name="Mondo S."/>
            <person name="Nolan M."/>
            <person name="Ohm R."/>
            <person name="Pangilinan J."/>
            <person name="Park H.-J."/>
            <person name="Ramirez L."/>
            <person name="Alfaro M."/>
            <person name="Sun H."/>
            <person name="Tritt A."/>
            <person name="Yoshinaga Y."/>
            <person name="Zwiers L.-H."/>
            <person name="Turgeon B."/>
            <person name="Goodwin S."/>
            <person name="Spatafora J."/>
            <person name="Crous P."/>
            <person name="Grigoriev I."/>
        </authorList>
    </citation>
    <scope>NUCLEOTIDE SEQUENCE</scope>
    <source>
        <strain evidence="13">CBS 123094</strain>
    </source>
</reference>
<dbReference type="SMART" id="SM00822">
    <property type="entry name" value="PKS_KR"/>
    <property type="match status" value="1"/>
</dbReference>
<keyword evidence="4" id="KW-0489">Methyltransferase</keyword>
<dbReference type="Pfam" id="PF23297">
    <property type="entry name" value="ACP_SdgA_C"/>
    <property type="match status" value="1"/>
</dbReference>
<dbReference type="Pfam" id="PF21089">
    <property type="entry name" value="PKS_DH_N"/>
    <property type="match status" value="1"/>
</dbReference>
<dbReference type="SUPFAM" id="SSF47336">
    <property type="entry name" value="ACP-like"/>
    <property type="match status" value="1"/>
</dbReference>
<dbReference type="GO" id="GO:0031177">
    <property type="term" value="F:phosphopantetheine binding"/>
    <property type="evidence" value="ECO:0007669"/>
    <property type="project" value="InterPro"/>
</dbReference>
<keyword evidence="5" id="KW-0808">Transferase</keyword>
<dbReference type="InterPro" id="IPR018201">
    <property type="entry name" value="Ketoacyl_synth_AS"/>
</dbReference>
<dbReference type="PROSITE" id="PS00012">
    <property type="entry name" value="PHOSPHOPANTETHEINE"/>
    <property type="match status" value="1"/>
</dbReference>
<dbReference type="CDD" id="cd05930">
    <property type="entry name" value="A_NRPS"/>
    <property type="match status" value="1"/>
</dbReference>
<gene>
    <name evidence="13" type="ORF">P154DRAFT_450855</name>
</gene>
<evidence type="ECO:0000259" key="12">
    <source>
        <dbReference type="PROSITE" id="PS52019"/>
    </source>
</evidence>
<feature type="domain" description="PKS/mFAS DH" evidence="12">
    <location>
        <begin position="933"/>
        <end position="1232"/>
    </location>
</feature>
<keyword evidence="7" id="KW-0511">Multifunctional enzyme</keyword>
<dbReference type="InterPro" id="IPR036291">
    <property type="entry name" value="NAD(P)-bd_dom_sf"/>
</dbReference>
<dbReference type="InterPro" id="IPR001227">
    <property type="entry name" value="Ac_transferase_dom_sf"/>
</dbReference>
<dbReference type="CDD" id="cd02440">
    <property type="entry name" value="AdoMet_MTases"/>
    <property type="match status" value="1"/>
</dbReference>
<dbReference type="InterPro" id="IPR036736">
    <property type="entry name" value="ACP-like_sf"/>
</dbReference>
<dbReference type="InterPro" id="IPR057326">
    <property type="entry name" value="KR_dom"/>
</dbReference>
<dbReference type="InterPro" id="IPR020841">
    <property type="entry name" value="PKS_Beta-ketoAc_synthase_dom"/>
</dbReference>
<evidence type="ECO:0000313" key="13">
    <source>
        <dbReference type="EMBL" id="KAF1993194.1"/>
    </source>
</evidence>
<dbReference type="SMART" id="SM00825">
    <property type="entry name" value="PKS_KS"/>
    <property type="match status" value="1"/>
</dbReference>
<evidence type="ECO:0000256" key="9">
    <source>
        <dbReference type="PROSITE-ProRule" id="PRU01363"/>
    </source>
</evidence>
<keyword evidence="2" id="KW-0597">Phosphoprotein</keyword>
<dbReference type="SMART" id="SM00823">
    <property type="entry name" value="PKS_PP"/>
    <property type="match status" value="2"/>
</dbReference>
<dbReference type="SUPFAM" id="SSF51735">
    <property type="entry name" value="NAD(P)-binding Rossmann-fold domains"/>
    <property type="match status" value="2"/>
</dbReference>
<evidence type="ECO:0000256" key="6">
    <source>
        <dbReference type="ARBA" id="ARBA00022737"/>
    </source>
</evidence>
<dbReference type="InterPro" id="IPR020845">
    <property type="entry name" value="AMP-binding_CS"/>
</dbReference>
<dbReference type="Proteomes" id="UP000799779">
    <property type="component" value="Unassembled WGS sequence"/>
</dbReference>
<dbReference type="Pfam" id="PF14765">
    <property type="entry name" value="PS-DH"/>
    <property type="match status" value="1"/>
</dbReference>
<proteinExistence type="inferred from homology"/>
<dbReference type="Gene3D" id="3.40.50.720">
    <property type="entry name" value="NAD(P)-binding Rossmann-like Domain"/>
    <property type="match status" value="2"/>
</dbReference>
<dbReference type="Gene3D" id="3.40.50.150">
    <property type="entry name" value="Vaccinia Virus protein VP39"/>
    <property type="match status" value="1"/>
</dbReference>
<dbReference type="PANTHER" id="PTHR43775">
    <property type="entry name" value="FATTY ACID SYNTHASE"/>
    <property type="match status" value="1"/>
</dbReference>
<feature type="domain" description="Carrier" evidence="10">
    <location>
        <begin position="3559"/>
        <end position="3639"/>
    </location>
</feature>
<dbReference type="InterPro" id="IPR050091">
    <property type="entry name" value="PKS_NRPS_Biosynth_Enz"/>
</dbReference>
<dbReference type="InterPro" id="IPR009081">
    <property type="entry name" value="PP-bd_ACP"/>
</dbReference>
<evidence type="ECO:0000259" key="10">
    <source>
        <dbReference type="PROSITE" id="PS50075"/>
    </source>
</evidence>
<dbReference type="Gene3D" id="1.10.1200.10">
    <property type="entry name" value="ACP-like"/>
    <property type="match status" value="1"/>
</dbReference>
<protein>
    <submittedName>
        <fullName evidence="13">Putative hybrid NRPS/PKS enzyme</fullName>
    </submittedName>
</protein>
<evidence type="ECO:0000256" key="4">
    <source>
        <dbReference type="ARBA" id="ARBA00022603"/>
    </source>
</evidence>
<dbReference type="InterPro" id="IPR029063">
    <property type="entry name" value="SAM-dependent_MTases_sf"/>
</dbReference>
<dbReference type="SUPFAM" id="SSF53901">
    <property type="entry name" value="Thiolase-like"/>
    <property type="match status" value="1"/>
</dbReference>
<dbReference type="PROSITE" id="PS52019">
    <property type="entry name" value="PKS_MFAS_DH"/>
    <property type="match status" value="1"/>
</dbReference>
<dbReference type="SUPFAM" id="SSF52151">
    <property type="entry name" value="FabD/lysophospholipase-like"/>
    <property type="match status" value="1"/>
</dbReference>
<dbReference type="Pfam" id="PF00668">
    <property type="entry name" value="Condensation"/>
    <property type="match status" value="1"/>
</dbReference>
<evidence type="ECO:0000256" key="7">
    <source>
        <dbReference type="ARBA" id="ARBA00023268"/>
    </source>
</evidence>
<dbReference type="Pfam" id="PF00550">
    <property type="entry name" value="PP-binding"/>
    <property type="match status" value="1"/>
</dbReference>
<dbReference type="InterPro" id="IPR013217">
    <property type="entry name" value="Methyltransf_12"/>
</dbReference>
<dbReference type="InterPro" id="IPR000873">
    <property type="entry name" value="AMP-dep_synth/lig_dom"/>
</dbReference>
<feature type="region of interest" description="N-terminal hotdog fold" evidence="9">
    <location>
        <begin position="933"/>
        <end position="1068"/>
    </location>
</feature>
<dbReference type="Gene3D" id="3.10.129.110">
    <property type="entry name" value="Polyketide synthase dehydratase"/>
    <property type="match status" value="1"/>
</dbReference>
<dbReference type="OrthoDB" id="329835at2759"/>
<dbReference type="InterPro" id="IPR020806">
    <property type="entry name" value="PKS_PP-bd"/>
</dbReference>
<dbReference type="GO" id="GO:0004315">
    <property type="term" value="F:3-oxoacyl-[acyl-carrier-protein] synthase activity"/>
    <property type="evidence" value="ECO:0007669"/>
    <property type="project" value="InterPro"/>
</dbReference>
<dbReference type="InterPro" id="IPR014030">
    <property type="entry name" value="Ketoacyl_synth_N"/>
</dbReference>
<dbReference type="InterPro" id="IPR049551">
    <property type="entry name" value="PKS_DH_C"/>
</dbReference>
<accession>A0A6A5VW41</accession>
<dbReference type="GO" id="GO:0006633">
    <property type="term" value="P:fatty acid biosynthetic process"/>
    <property type="evidence" value="ECO:0007669"/>
    <property type="project" value="InterPro"/>
</dbReference>
<dbReference type="Gene3D" id="3.30.559.10">
    <property type="entry name" value="Chloramphenicol acetyltransferase-like domain"/>
    <property type="match status" value="1"/>
</dbReference>
<dbReference type="Pfam" id="PF00698">
    <property type="entry name" value="Acyl_transf_1"/>
    <property type="match status" value="1"/>
</dbReference>
<dbReference type="CDD" id="cd00833">
    <property type="entry name" value="PKS"/>
    <property type="match status" value="1"/>
</dbReference>
<dbReference type="Pfam" id="PF08242">
    <property type="entry name" value="Methyltransf_12"/>
    <property type="match status" value="1"/>
</dbReference>
<evidence type="ECO:0000313" key="14">
    <source>
        <dbReference type="Proteomes" id="UP000799779"/>
    </source>
</evidence>
<feature type="domain" description="Ketosynthase family 3 (KS3)" evidence="11">
    <location>
        <begin position="2"/>
        <end position="439"/>
    </location>
</feature>
<dbReference type="InterPro" id="IPR001242">
    <property type="entry name" value="Condensation_dom"/>
</dbReference>
<dbReference type="InterPro" id="IPR014031">
    <property type="entry name" value="Ketoacyl_synth_C"/>
</dbReference>
<sequence>MPEPVAIIGTGCRFPGGSNSPSQFWKLLSEPYDVLEPLEKRFSEDGWYHKNGKEHGHANVRQSYLLSENGVHRQFDANFFGINASEATTMDPQMRHLLETVYEALEAAGQPIEALRGSDTAVYTAMMTDQYKGVMERDLDSIVTYHASGTSRAMMSNRVSFFFDWHGPSMTIDTACSSSLIAVHQAVMQLRTGQSRVAIAAGSNLLLDPADYISMSKLEMLSSDSRSRMWDYGANGYARGEGVAAVVLKTVSAAEADGDSIECIIRETATNQDGRTPGITMPSAEAQLQLIRDCYARAGLDPTNPAQRPQYFEAHGTGTRAGDPVEAQAIQSAFFSSHSNTQHSSKELLVGSVKTVIGHSESTAGLAGLIKVSLALQNRIVPPNLLFREINPKVEPFYKNLRIPTSAVLWPDTGSNSTYRASVNSFGFGGSNAHAILEAYKPPQQPSINTTPCFIPFVFSAASSPSLLSNISCLAKYTRANQRQMSLRELALTLQSRRSRLRIGATITATTVEELHNRLDDFCEDPGSGVKQLPSDGRKSNILAIFTGQGAQSARMAATLIEQSSTCREIIQKLDVRLSRLPRADRPSWSLEVELQNQDTDRISKAALAQPLCTALQLLHIELLRAAGIKLSAIIGHSSGEIAAACCAGMISAEEAICIAYYRGRYLDAAMGTNGQQGAMLAVGTSYEDALSLCQEEEFEGRVSLAAVNAAASVTLSGDIESIEQMKMIFEDEGKFIRRLKVDKAYHSLHMVPCSAAYLCALRGLGIRPQKPTIPWFSSVDGGRLMEAEDIPRLKGTYWNDNMVQPVLFRDAVEVAWKSRGAFDMALEVGPHPALKGPVLQTIEELSHKQLPYTGTHLRGESSVESFAMALGHMWANLPQESLSFSSYENFLSGQTGFTYVKGLAPYTWDHGKEFWHESRYARAIRTRPGPMHELLGHLTPDGTDLHFRWRKILSVEGTPWLRYHALQQQPVFPAAAYAVVAIEAAMAFARARCLSISLIEVLDLDIERALPFDSEDSRIETVTALNIIRHGSSVIEALFEFTASPLMEGTTLAVHASGRVRITLGTASENALPKRTSTALKTSKVESEVFYESLSSLGYEYTGPFRALSSLERRLGYVRGQIANEHSALLIHPAVLDAAFQSLLLAYCAPDAGGIWSLQVPRTIGAIRVNPLLCSTQLAKESSVVFDCELSVGTGLLEGDINIFSSTARVQHAMIQVEALHCVSLSRPTARDDKAMFSTTVWDVESPNAQRAAYDVEPSSEQVQLARLLERMAMFYLRRLETNVPKDHEARVSGPLPQYFKFASKILSIAKEGSLPLWSAEWEQDTSDDLASAFRPYLHIPDVRLLQAIGENIIDIATGKTQGIEIGMKDDLLSKLYAEGLGFLEHTRFLARLVRQITHRYPDLNILEVGAGTGGATKLVFHEIGQRFASYTYTDISSGFFEAAQQAFSSRLDKMSFKVLDISKDIRQQGYSEYGYDIVIASWVLHATPMLRETITNIRRLIKPGGFLVVTELHDGTLARAGTIFGALPGWWLGVGDGRALSPAVDPSHWDNLLRECGFSGCDSMTPTRNSHIMPMYVFVSQAVDYRVDFLRGPLVSAISPLGKSQPAETQELVLLGGNSTKTSSVISQLQSILGQHWGTAMKTVTSLSELVALNMHAGVTALSIIDIDEPVLEDLSDLEWEGLKLLLHEAGTVLWVSSGRLARNPHANMMTGFFRCARREIPTLDVQSFDYDDVSALNARELAEVLLRLKAVSDWHRRDGKESLLVTNEPELVREKNGTIIIPRLIHDRKMNDRYNSSRRPISTIIKHSISGHNIAIAESNDQNFALNEVPEPEKDMGVIVQITHSLRSAVRISRSGFMYPVIGNECESGRQVVALASRNASKVAIVHELAIPMSVPVGCEAKLLTLLAHSLFATKLFEDVSKEQTIIFHEPYESLAVLLADEAKRRDLQIIFMTASPVPKAGWTSIHPMTSTNVLKTLIPNNAAAFLSFDAENSVASLGARIRVVLPTHCEHHSLKSVFRADSNWEPPESQRRSIRTRLERCVSHVFARLMEFDLSISALSIDAATEQSNLLPITVIDWKHSSGDISIQARPAYTQVKFTESKTYWLAGLGGGLGLLLCEWMVQHGAKYIVISSRNPQVQDSWLKSMRSRGAVIMVFSCDITKQEAVESLYENLRLTCPPVSGVCQGAMVLEDTSLRDMSLQTLRNVTNPKVRGSVHLDRLFQDHGSDLEFFVFFSSAGSLTGQIGQSNYAAANLFMTALAEQRRRRGQVASIMHIGAVLGVGYIHEHSTNTSKIAGVATISEQDVCQHFAEAIIAGRNASKSSPLEIATGLSRYKSTEESGPLLSHLLHDEVKPTADILFNRSKVTLKSQLENVWDRAQLADVVRQALLLKISTLFQIELSKLEQAEPSSLRLNEMGVDSLIATELRSWFVNSLQINIPVLKILSGVGVTDLVEAAVEMIPRRLLPSLAGTSDLMLQSKGDPLTLETTSTRRNEVHTGDLLPAASLQLGTQEKTILEADTSSQSMGYNTSSGLGTSTACSIGISEQQEFPQSFTEVESTSRAYRDGSEFISKLIRISYCQKLFWFSAAFADDPTNLNSTATFRVTGVLDVDRLKLAAVTLGQQHESLRTRFLLKDDTPMQSIMTSALLNLEHHVIVEESDMASYVKKVHSHVYDLESGDTLRLLLLSLSSDDHFLILGVHHLTMDGQSFFPFMKAILRNYTHNNPNNIPFQFSVYSEDQYKAAAAGEFQNELAFWKSEMEEMPPILPVLRTSSLMLRPSLKGYGNRRVDVRIGQETRMVIQATCRKHRVTPFHYYLAVFRVLLSRFSSSDHFSIGIGDANRSEDLMDSIGSFLNLLPLVFHTDAAETFERVLETTREKTFAALAHSRLPFQLLLDELRITRSAITTPIFQTFIDYRLARGESLCWGDIQLDLLSLQPSKLAYDVAVDIIDDPHGDCHVTFFVRDDLYSQVGVEQFARSYVCLVDTFSSQTQITIGKAPMFERSTIEQTLDIGRGAYNSRQWGGTVIHRINDIATRYPERTAVITSDGFAGSYKEVVHDKVDAIVAELLASSVANGSLVAVLQEPTADWVSSILAIIRVGAIYIPLDVGMPFSRLSMIVEDCCPHALLVDDSTIDYVQKLNLGKTRVLCVKKRQGLRVPIAAVPEGPFAILYTSGSTGTPKGIVLKHQGIRSWLEPWDWFYGMNGSGEVILQQSSQGFDMSLMQIFMALCFGGSVCLIPRRLRGDASAISDIIARHGITHTFGTPSEYSSWLRYGVLKSLQTSSWKTALVGGEPLAASLLRDFARLGKSDLQFHHMYGTTESTFCAAVMKLDYGNYALEDTHPKTQKNFPAGLALPNYNIYVLDEERNPLPIGMIGEIYIGGAGVAQGYLNNPSLTAETFMMDPFATADDHARGHHMMQRTGDLGRWSQDEHGALLIEGRISGDTMIKLRGLRVDLREIEVALLRAGASILSEAIVTTRKSSPSSPEFLVAHVLLQHPVHEDQLQNVRSRLELPRYMQPAFIIALDELPTTNTGKRDRQAISSLPLPQECFAVEKTEWTATEKALRGVWEDIISSDLARVRNLTPETDFFHIGGTSLSLLPLRERIRSHFGVELQLIDLFEASVLSHMARRIDGKSVALDTVDWDEETSIPQCMAATEHNMLQEVSQSQSKVVLITGATGYLGKALVCAMVGDPTVKEIHCLGVRDVSSRTDLRDMTKVKLYEGNLCSPRMRLPQLVIDDLFSRADVIIHNGADTSYMKTYQSLRQSNFLTTKDLLEWSMPRMVPFHYISTAGIGNFTPGSPLGETSVASARPPTDGSMAYTACKWASERFLEKLVDKYPLWRVCVHRPTLLSRDDLPQLDGLHNVLGYARKLGAVPTSEGVARGLINVVELETVVRGVLACALRPNDLSRSGGHQNSGGVHFVNHIGKLDLPLNNMKKWALERGENGTVEFSGVDLPEIPMDEWIRRACEAGMHPTIGALFTSLTRSGEIDFPIVNKA</sequence>
<dbReference type="SUPFAM" id="SSF53335">
    <property type="entry name" value="S-adenosyl-L-methionine-dependent methyltransferases"/>
    <property type="match status" value="1"/>
</dbReference>
<dbReference type="Pfam" id="PF00501">
    <property type="entry name" value="AMP-binding"/>
    <property type="match status" value="1"/>
</dbReference>
<keyword evidence="3" id="KW-0436">Ligase</keyword>
<dbReference type="InterPro" id="IPR049552">
    <property type="entry name" value="PKS_DH_N"/>
</dbReference>
<dbReference type="InterPro" id="IPR016035">
    <property type="entry name" value="Acyl_Trfase/lysoPLipase"/>
</dbReference>
<dbReference type="GO" id="GO:0008168">
    <property type="term" value="F:methyltransferase activity"/>
    <property type="evidence" value="ECO:0007669"/>
    <property type="project" value="UniProtKB-KW"/>
</dbReference>
<dbReference type="CDD" id="cd19532">
    <property type="entry name" value="C_PKS-NRPS"/>
    <property type="match status" value="1"/>
</dbReference>
<dbReference type="Pfam" id="PF08659">
    <property type="entry name" value="KR"/>
    <property type="match status" value="1"/>
</dbReference>
<dbReference type="InterPro" id="IPR032821">
    <property type="entry name" value="PKS_assoc"/>
</dbReference>
<feature type="active site" description="Proton acceptor; for dehydratase activity" evidence="9">
    <location>
        <position position="965"/>
    </location>
</feature>
<keyword evidence="6" id="KW-0677">Repeat</keyword>
<dbReference type="Gene3D" id="3.40.47.10">
    <property type="match status" value="1"/>
</dbReference>
<dbReference type="PROSITE" id="PS00455">
    <property type="entry name" value="AMP_BINDING"/>
    <property type="match status" value="1"/>
</dbReference>
<dbReference type="InterPro" id="IPR042099">
    <property type="entry name" value="ANL_N_sf"/>
</dbReference>
<dbReference type="InterPro" id="IPR049900">
    <property type="entry name" value="PKS_mFAS_DH"/>
</dbReference>
<name>A0A6A5VW41_9PLEO</name>
<dbReference type="GO" id="GO:0009403">
    <property type="term" value="P:toxin biosynthetic process"/>
    <property type="evidence" value="ECO:0007669"/>
    <property type="project" value="UniProtKB-ARBA"/>
</dbReference>
<dbReference type="SMART" id="SM00827">
    <property type="entry name" value="PKS_AT"/>
    <property type="match status" value="1"/>
</dbReference>
<evidence type="ECO:0000256" key="3">
    <source>
        <dbReference type="ARBA" id="ARBA00022598"/>
    </source>
</evidence>
<dbReference type="SUPFAM" id="SSF52777">
    <property type="entry name" value="CoA-dependent acyltransferases"/>
    <property type="match status" value="2"/>
</dbReference>
<dbReference type="PROSITE" id="PS52004">
    <property type="entry name" value="KS3_2"/>
    <property type="match status" value="1"/>
</dbReference>
<dbReference type="Pfam" id="PF16197">
    <property type="entry name" value="KAsynt_C_assoc"/>
    <property type="match status" value="1"/>
</dbReference>
<dbReference type="Pfam" id="PF02801">
    <property type="entry name" value="Ketoacyl-synt_C"/>
    <property type="match status" value="1"/>
</dbReference>
<dbReference type="SUPFAM" id="SSF55048">
    <property type="entry name" value="Probable ACP-binding domain of malonyl-CoA ACP transacylase"/>
    <property type="match status" value="1"/>
</dbReference>
<dbReference type="Gene3D" id="3.40.366.10">
    <property type="entry name" value="Malonyl-Coenzyme A Acyl Carrier Protein, domain 2"/>
    <property type="match status" value="1"/>
</dbReference>
<dbReference type="Gene3D" id="3.30.300.30">
    <property type="match status" value="1"/>
</dbReference>
<evidence type="ECO:0000256" key="1">
    <source>
        <dbReference type="ARBA" id="ARBA00022450"/>
    </source>
</evidence>
<dbReference type="SMART" id="SM00826">
    <property type="entry name" value="PKS_DH"/>
    <property type="match status" value="1"/>
</dbReference>
<dbReference type="InterPro" id="IPR042104">
    <property type="entry name" value="PKS_dehydratase_sf"/>
</dbReference>
<dbReference type="Pfam" id="PF07993">
    <property type="entry name" value="NAD_binding_4"/>
    <property type="match status" value="1"/>
</dbReference>
<dbReference type="GO" id="GO:0016874">
    <property type="term" value="F:ligase activity"/>
    <property type="evidence" value="ECO:0007669"/>
    <property type="project" value="UniProtKB-KW"/>
</dbReference>
<dbReference type="InterPro" id="IPR023213">
    <property type="entry name" value="CAT-like_dom_sf"/>
</dbReference>
<evidence type="ECO:0000256" key="8">
    <source>
        <dbReference type="ARBA" id="ARBA00029454"/>
    </source>
</evidence>
<keyword evidence="1" id="KW-0596">Phosphopantetheine</keyword>
<feature type="active site" description="Proton donor; for dehydratase activity" evidence="9">
    <location>
        <position position="1138"/>
    </location>
</feature>
<dbReference type="InterPro" id="IPR006162">
    <property type="entry name" value="Ppantetheine_attach_site"/>
</dbReference>
<dbReference type="InterPro" id="IPR014043">
    <property type="entry name" value="Acyl_transferase_dom"/>
</dbReference>
<dbReference type="PANTHER" id="PTHR43775:SF20">
    <property type="entry name" value="HYBRID PKS-NRPS SYNTHETASE APDA"/>
    <property type="match status" value="1"/>
</dbReference>
<feature type="domain" description="Carrier" evidence="10">
    <location>
        <begin position="2390"/>
        <end position="2464"/>
    </location>
</feature>
<organism evidence="13 14">
    <name type="scientific">Amniculicola lignicola CBS 123094</name>
    <dbReference type="NCBI Taxonomy" id="1392246"/>
    <lineage>
        <taxon>Eukaryota</taxon>
        <taxon>Fungi</taxon>
        <taxon>Dikarya</taxon>
        <taxon>Ascomycota</taxon>
        <taxon>Pezizomycotina</taxon>
        <taxon>Dothideomycetes</taxon>
        <taxon>Pleosporomycetidae</taxon>
        <taxon>Pleosporales</taxon>
        <taxon>Amniculicolaceae</taxon>
        <taxon>Amniculicola</taxon>
    </lineage>
</organism>
<dbReference type="PROSITE" id="PS00606">
    <property type="entry name" value="KS3_1"/>
    <property type="match status" value="1"/>
</dbReference>
<dbReference type="InterPro" id="IPR016036">
    <property type="entry name" value="Malonyl_transacylase_ACP-bd"/>
</dbReference>
<dbReference type="InterPro" id="IPR013120">
    <property type="entry name" value="FAR_NAD-bd"/>
</dbReference>